<name>A0A8J6Q275_9FLAO</name>
<dbReference type="SUPFAM" id="SSF160574">
    <property type="entry name" value="BT0923-like"/>
    <property type="match status" value="1"/>
</dbReference>
<dbReference type="Gene3D" id="3.10.450.360">
    <property type="match status" value="1"/>
</dbReference>
<evidence type="ECO:0000313" key="2">
    <source>
        <dbReference type="Proteomes" id="UP000600588"/>
    </source>
</evidence>
<accession>A0A8J6Q275</accession>
<comment type="caution">
    <text evidence="1">The sequence shown here is derived from an EMBL/GenBank/DDBJ whole genome shotgun (WGS) entry which is preliminary data.</text>
</comment>
<gene>
    <name evidence="1" type="ORF">ICJ83_06610</name>
</gene>
<evidence type="ECO:0000313" key="1">
    <source>
        <dbReference type="EMBL" id="MBD0831799.1"/>
    </source>
</evidence>
<dbReference type="RefSeq" id="WP_188229588.1">
    <property type="nucleotide sequence ID" value="NZ_JACVXB010000002.1"/>
</dbReference>
<organism evidence="1 2">
    <name type="scientific">Aestuariibaculum sediminum</name>
    <dbReference type="NCBI Taxonomy" id="2770637"/>
    <lineage>
        <taxon>Bacteria</taxon>
        <taxon>Pseudomonadati</taxon>
        <taxon>Bacteroidota</taxon>
        <taxon>Flavobacteriia</taxon>
        <taxon>Flavobacteriales</taxon>
        <taxon>Flavobacteriaceae</taxon>
    </lineage>
</organism>
<keyword evidence="2" id="KW-1185">Reference proteome</keyword>
<reference evidence="1 2" key="1">
    <citation type="submission" date="2020-09" db="EMBL/GenBank/DDBJ databases">
        <title>TT11 complete genome.</title>
        <authorList>
            <person name="Wu Z."/>
        </authorList>
    </citation>
    <scope>NUCLEOTIDE SEQUENCE [LARGE SCALE GENOMIC DNA]</scope>
    <source>
        <strain evidence="1 2">TT11</strain>
    </source>
</reference>
<sequence length="205" mass="23107">MKSLLFGLTLIGLTTLCHSQVDTKVHSEYLASETDFLLNDPSMYLERGNTSHLIFRDKGMPISKPVKALNANYLEAVTVTVNCERVNALESLVANYDLTKQKFFNNKTKSYDIEFKEGNNHNGSIKVVYDNNGKLISSLESFTDIRLPRPILDAIHAVYPGCIILKNTYKVYYSVKKGTQKLYKVKIDNHGNKAIIKVNNNGDII</sequence>
<protein>
    <submittedName>
        <fullName evidence="1">Uncharacterized protein</fullName>
    </submittedName>
</protein>
<proteinExistence type="predicted"/>
<dbReference type="Proteomes" id="UP000600588">
    <property type="component" value="Unassembled WGS sequence"/>
</dbReference>
<dbReference type="AlphaFoldDB" id="A0A8J6Q275"/>
<dbReference type="EMBL" id="JACVXB010000002">
    <property type="protein sequence ID" value="MBD0831799.1"/>
    <property type="molecule type" value="Genomic_DNA"/>
</dbReference>